<dbReference type="Gene3D" id="3.30.300.130">
    <property type="entry name" value="Fe-S cluster assembly (FSCA)"/>
    <property type="match status" value="1"/>
</dbReference>
<dbReference type="AlphaFoldDB" id="A0A2A5QYT3"/>
<feature type="domain" description="MIP18 family-like" evidence="1">
    <location>
        <begin position="13"/>
        <end position="84"/>
    </location>
</feature>
<comment type="caution">
    <text evidence="2">The sequence shown here is derived from an EMBL/GenBank/DDBJ whole genome shotgun (WGS) entry which is preliminary data.</text>
</comment>
<dbReference type="RefSeq" id="WP_097380936.1">
    <property type="nucleotide sequence ID" value="NZ_NXNI01000001.1"/>
</dbReference>
<dbReference type="Pfam" id="PF01883">
    <property type="entry name" value="FeS_assembly_P"/>
    <property type="match status" value="1"/>
</dbReference>
<dbReference type="EMBL" id="NXNI01000001">
    <property type="protein sequence ID" value="PCR92005.1"/>
    <property type="molecule type" value="Genomic_DNA"/>
</dbReference>
<evidence type="ECO:0000259" key="1">
    <source>
        <dbReference type="Pfam" id="PF01883"/>
    </source>
</evidence>
<reference evidence="2 3" key="1">
    <citation type="submission" date="2017-09" db="EMBL/GenBank/DDBJ databases">
        <title>Genome sequences of Natrinema ejinorence JCM 13890T.</title>
        <authorList>
            <person name="Roh S.W."/>
            <person name="Kim Y.B."/>
            <person name="Kim J.Y."/>
        </authorList>
    </citation>
    <scope>NUCLEOTIDE SEQUENCE [LARGE SCALE GENOMIC DNA]</scope>
    <source>
        <strain evidence="2 3">JCM 13890</strain>
    </source>
</reference>
<evidence type="ECO:0000313" key="3">
    <source>
        <dbReference type="Proteomes" id="UP000219689"/>
    </source>
</evidence>
<dbReference type="InterPro" id="IPR034904">
    <property type="entry name" value="FSCA_dom_sf"/>
</dbReference>
<dbReference type="SUPFAM" id="SSF117916">
    <property type="entry name" value="Fe-S cluster assembly (FSCA) domain-like"/>
    <property type="match status" value="1"/>
</dbReference>
<proteinExistence type="predicted"/>
<sequence length="258" mass="28318">MSGRIPDGSAPTRAAVRDRLDRVTDPELDRSIVALEYIDAIEIDAQRVAVDLTLPTAWCSPAFAWMMAVDARDEVESLSTVEAAHITLHDHMHETEINRGVNERLSFGEAFPDADGDVAAVRAELDEKARVARQYDAVEALLAAGLDGESIVDLRVRDLEIDGSTDTVAVYVHDRSFAVTVPTDPIERYLEKARETGLVSEPDEPLFRTPEGDHIDAESFALVHRRGRLAQVNMSSQGGICDGLRAARERRAEETADG</sequence>
<dbReference type="InterPro" id="IPR002744">
    <property type="entry name" value="MIP18-like"/>
</dbReference>
<name>A0A2A5QYT3_9EURY</name>
<dbReference type="Proteomes" id="UP000219689">
    <property type="component" value="Unassembled WGS sequence"/>
</dbReference>
<organism evidence="2 3">
    <name type="scientific">Natrinema ejinorense</name>
    <dbReference type="NCBI Taxonomy" id="373386"/>
    <lineage>
        <taxon>Archaea</taxon>
        <taxon>Methanobacteriati</taxon>
        <taxon>Methanobacteriota</taxon>
        <taxon>Stenosarchaea group</taxon>
        <taxon>Halobacteria</taxon>
        <taxon>Halobacteriales</taxon>
        <taxon>Natrialbaceae</taxon>
        <taxon>Natrinema</taxon>
    </lineage>
</organism>
<evidence type="ECO:0000313" key="2">
    <source>
        <dbReference type="EMBL" id="PCR92005.1"/>
    </source>
</evidence>
<accession>A0A2A5QYT3</accession>
<keyword evidence="3" id="KW-1185">Reference proteome</keyword>
<protein>
    <submittedName>
        <fullName evidence="2">Metal-sulfur cluster biosynthetic enzyme</fullName>
    </submittedName>
</protein>
<dbReference type="OrthoDB" id="37162at2157"/>
<gene>
    <name evidence="2" type="ORF">CP557_16630</name>
</gene>